<protein>
    <submittedName>
        <fullName evidence="1">Uncharacterized protein</fullName>
    </submittedName>
</protein>
<evidence type="ECO:0000313" key="1">
    <source>
        <dbReference type="EMBL" id="GBM42715.1"/>
    </source>
</evidence>
<sequence length="56" mass="6308">MHSNNTALCYTVYPHYVLAYEEAQDNHKENPVLPWHLGNNGRLAAVTKARALSRTA</sequence>
<name>A0A4Y2FQH1_ARAVE</name>
<evidence type="ECO:0000313" key="2">
    <source>
        <dbReference type="Proteomes" id="UP000499080"/>
    </source>
</evidence>
<dbReference type="Proteomes" id="UP000499080">
    <property type="component" value="Unassembled WGS sequence"/>
</dbReference>
<accession>A0A4Y2FQH1</accession>
<comment type="caution">
    <text evidence="1">The sequence shown here is derived from an EMBL/GenBank/DDBJ whole genome shotgun (WGS) entry which is preliminary data.</text>
</comment>
<reference evidence="1 2" key="1">
    <citation type="journal article" date="2019" name="Sci. Rep.">
        <title>Orb-weaving spider Araneus ventricosus genome elucidates the spidroin gene catalogue.</title>
        <authorList>
            <person name="Kono N."/>
            <person name="Nakamura H."/>
            <person name="Ohtoshi R."/>
            <person name="Moran D.A.P."/>
            <person name="Shinohara A."/>
            <person name="Yoshida Y."/>
            <person name="Fujiwara M."/>
            <person name="Mori M."/>
            <person name="Tomita M."/>
            <person name="Arakawa K."/>
        </authorList>
    </citation>
    <scope>NUCLEOTIDE SEQUENCE [LARGE SCALE GENOMIC DNA]</scope>
</reference>
<keyword evidence="2" id="KW-1185">Reference proteome</keyword>
<proteinExistence type="predicted"/>
<dbReference type="EMBL" id="BGPR01251221">
    <property type="protein sequence ID" value="GBM42715.1"/>
    <property type="molecule type" value="Genomic_DNA"/>
</dbReference>
<gene>
    <name evidence="1" type="ORF">AVEN_164863_1</name>
</gene>
<organism evidence="1 2">
    <name type="scientific">Araneus ventricosus</name>
    <name type="common">Orbweaver spider</name>
    <name type="synonym">Epeira ventricosa</name>
    <dbReference type="NCBI Taxonomy" id="182803"/>
    <lineage>
        <taxon>Eukaryota</taxon>
        <taxon>Metazoa</taxon>
        <taxon>Ecdysozoa</taxon>
        <taxon>Arthropoda</taxon>
        <taxon>Chelicerata</taxon>
        <taxon>Arachnida</taxon>
        <taxon>Araneae</taxon>
        <taxon>Araneomorphae</taxon>
        <taxon>Entelegynae</taxon>
        <taxon>Araneoidea</taxon>
        <taxon>Araneidae</taxon>
        <taxon>Araneus</taxon>
    </lineage>
</organism>
<dbReference type="AlphaFoldDB" id="A0A4Y2FQH1"/>